<name>A0A951UC58_9CYAN</name>
<evidence type="ECO:0008006" key="3">
    <source>
        <dbReference type="Google" id="ProtNLM"/>
    </source>
</evidence>
<dbReference type="Proteomes" id="UP000753908">
    <property type="component" value="Unassembled WGS sequence"/>
</dbReference>
<evidence type="ECO:0000313" key="2">
    <source>
        <dbReference type="Proteomes" id="UP000753908"/>
    </source>
</evidence>
<organism evidence="1 2">
    <name type="scientific">Symplocastrum torsivum CPER-KK1</name>
    <dbReference type="NCBI Taxonomy" id="450513"/>
    <lineage>
        <taxon>Bacteria</taxon>
        <taxon>Bacillati</taxon>
        <taxon>Cyanobacteriota</taxon>
        <taxon>Cyanophyceae</taxon>
        <taxon>Oscillatoriophycideae</taxon>
        <taxon>Oscillatoriales</taxon>
        <taxon>Microcoleaceae</taxon>
        <taxon>Symplocastrum</taxon>
    </lineage>
</organism>
<sequence>MKQSGFLSLVIGLSFVVAEPAFCLPPPEDVPEEVLRTEIITEARSPIDGKVLTAAQYAQLQAKLAQRPTSPELNPRIQELIFLLRLRHLFRTLTPL</sequence>
<dbReference type="EMBL" id="JAHHIF010000056">
    <property type="protein sequence ID" value="MBW4548173.1"/>
    <property type="molecule type" value="Genomic_DNA"/>
</dbReference>
<reference evidence="1" key="1">
    <citation type="submission" date="2021-05" db="EMBL/GenBank/DDBJ databases">
        <authorList>
            <person name="Pietrasiak N."/>
            <person name="Ward R."/>
            <person name="Stajich J.E."/>
            <person name="Kurbessoian T."/>
        </authorList>
    </citation>
    <scope>NUCLEOTIDE SEQUENCE</scope>
    <source>
        <strain evidence="1">CPER-KK1</strain>
    </source>
</reference>
<proteinExistence type="predicted"/>
<reference evidence="1" key="2">
    <citation type="journal article" date="2022" name="Microbiol. Resour. Announc.">
        <title>Metagenome Sequencing to Explore Phylogenomics of Terrestrial Cyanobacteria.</title>
        <authorList>
            <person name="Ward R.D."/>
            <person name="Stajich J.E."/>
            <person name="Johansen J.R."/>
            <person name="Huntemann M."/>
            <person name="Clum A."/>
            <person name="Foster B."/>
            <person name="Foster B."/>
            <person name="Roux S."/>
            <person name="Palaniappan K."/>
            <person name="Varghese N."/>
            <person name="Mukherjee S."/>
            <person name="Reddy T.B.K."/>
            <person name="Daum C."/>
            <person name="Copeland A."/>
            <person name="Chen I.A."/>
            <person name="Ivanova N.N."/>
            <person name="Kyrpides N.C."/>
            <person name="Shapiro N."/>
            <person name="Eloe-Fadrosh E.A."/>
            <person name="Pietrasiak N."/>
        </authorList>
    </citation>
    <scope>NUCLEOTIDE SEQUENCE</scope>
    <source>
        <strain evidence="1">CPER-KK1</strain>
    </source>
</reference>
<accession>A0A951UC58</accession>
<gene>
    <name evidence="1" type="ORF">KME25_27585</name>
</gene>
<evidence type="ECO:0000313" key="1">
    <source>
        <dbReference type="EMBL" id="MBW4548173.1"/>
    </source>
</evidence>
<dbReference type="AlphaFoldDB" id="A0A951UC58"/>
<protein>
    <recommendedName>
        <fullName evidence="3">Glutathione S-transferase</fullName>
    </recommendedName>
</protein>
<comment type="caution">
    <text evidence="1">The sequence shown here is derived from an EMBL/GenBank/DDBJ whole genome shotgun (WGS) entry which is preliminary data.</text>
</comment>